<evidence type="ECO:0000313" key="2">
    <source>
        <dbReference type="EMBL" id="RGY24986.1"/>
    </source>
</evidence>
<evidence type="ECO:0000256" key="1">
    <source>
        <dbReference type="SAM" id="SignalP"/>
    </source>
</evidence>
<name>A0A413J1I0_9BACE</name>
<dbReference type="RefSeq" id="WP_122134492.1">
    <property type="nucleotide sequence ID" value="NZ_JADNGD010000017.1"/>
</dbReference>
<accession>A0A413J1I0</accession>
<organism evidence="2 3">
    <name type="scientific">Bacteroides caccae</name>
    <dbReference type="NCBI Taxonomy" id="47678"/>
    <lineage>
        <taxon>Bacteria</taxon>
        <taxon>Pseudomonadati</taxon>
        <taxon>Bacteroidota</taxon>
        <taxon>Bacteroidia</taxon>
        <taxon>Bacteroidales</taxon>
        <taxon>Bacteroidaceae</taxon>
        <taxon>Bacteroides</taxon>
    </lineage>
</organism>
<dbReference type="PROSITE" id="PS51257">
    <property type="entry name" value="PROKAR_LIPOPROTEIN"/>
    <property type="match status" value="1"/>
</dbReference>
<dbReference type="AlphaFoldDB" id="A0A413J1I0"/>
<gene>
    <name evidence="2" type="ORF">DXA49_12325</name>
</gene>
<evidence type="ECO:0008006" key="4">
    <source>
        <dbReference type="Google" id="ProtNLM"/>
    </source>
</evidence>
<reference evidence="2 3" key="1">
    <citation type="submission" date="2018-08" db="EMBL/GenBank/DDBJ databases">
        <title>A genome reference for cultivated species of the human gut microbiota.</title>
        <authorList>
            <person name="Zou Y."/>
            <person name="Xue W."/>
            <person name="Luo G."/>
        </authorList>
    </citation>
    <scope>NUCLEOTIDE SEQUENCE [LARGE SCALE GENOMIC DNA]</scope>
    <source>
        <strain evidence="2 3">OF02-6LB</strain>
    </source>
</reference>
<dbReference type="Proteomes" id="UP000284431">
    <property type="component" value="Unassembled WGS sequence"/>
</dbReference>
<dbReference type="Gene3D" id="2.60.40.2580">
    <property type="match status" value="1"/>
</dbReference>
<feature type="chain" id="PRO_5030091340" description="Fimbrial subunit protein C-terminal domain-containing protein" evidence="1">
    <location>
        <begin position="17"/>
        <end position="477"/>
    </location>
</feature>
<dbReference type="EMBL" id="QSCS01000018">
    <property type="protein sequence ID" value="RGY24986.1"/>
    <property type="molecule type" value="Genomic_DNA"/>
</dbReference>
<protein>
    <recommendedName>
        <fullName evidence="4">Fimbrial subunit protein C-terminal domain-containing protein</fullName>
    </recommendedName>
</protein>
<feature type="signal peptide" evidence="1">
    <location>
        <begin position="1"/>
        <end position="16"/>
    </location>
</feature>
<keyword evidence="1" id="KW-0732">Signal</keyword>
<proteinExistence type="predicted"/>
<sequence>MKVMKYFAAASLALFAACNNEENPVVPESGNQPVDVVMSVALPGPSTRAAMGDLQDTANDQDAATVEKLHVYLLNGDDIVLAKEFAKGSDDFTKLTSTTPVGAAETTGGYKFLDVDKGATKALVIANPQGALIDGEGKTVAEISKQQLKAQINEVIYAGSETLATVGAEPYGVTPQDDKRTVKKAELTLTASMNRFQVTGTKFVKVTWKDGKKTEAEQWCTAWLAKDENKGKSSAEAWAAFKADANGFNGQTWDGKSDITQQANLSQWLQVVEVITANQGILMNRFSRTLSIPALTVEEEANWFWAKTYAGDRYDFASGTFKPDGQTDLSDVASYFNAAGFDFEQGAKAAAFNFFVNGITGYGKDNNAPKLAFVFKTGDDGVSADRRFVVISGYAKTEGATDGTTDVPAGKGGYLINLNLSTLNNGQGILVDTDPTIPEGVTPEPGGQEDLEDENVNVIVRVEVQAWTAVNVFPILD</sequence>
<comment type="caution">
    <text evidence="2">The sequence shown here is derived from an EMBL/GenBank/DDBJ whole genome shotgun (WGS) entry which is preliminary data.</text>
</comment>
<evidence type="ECO:0000313" key="3">
    <source>
        <dbReference type="Proteomes" id="UP000284431"/>
    </source>
</evidence>